<dbReference type="InterPro" id="IPR001296">
    <property type="entry name" value="Glyco_trans_1"/>
</dbReference>
<keyword evidence="1" id="KW-0808">Transferase</keyword>
<feature type="domain" description="Glycosyl transferase family 1" evidence="2">
    <location>
        <begin position="190"/>
        <end position="345"/>
    </location>
</feature>
<proteinExistence type="predicted"/>
<dbReference type="EMBL" id="BAABWN010000004">
    <property type="protein sequence ID" value="GAA6167814.1"/>
    <property type="molecule type" value="Genomic_DNA"/>
</dbReference>
<dbReference type="Proteomes" id="UP001465153">
    <property type="component" value="Unassembled WGS sequence"/>
</dbReference>
<dbReference type="RefSeq" id="WP_353302461.1">
    <property type="nucleotide sequence ID" value="NZ_BAABWN010000004.1"/>
</dbReference>
<name>A0ABQ0A838_9GAMM</name>
<evidence type="ECO:0000313" key="4">
    <source>
        <dbReference type="Proteomes" id="UP001465153"/>
    </source>
</evidence>
<dbReference type="Pfam" id="PF00534">
    <property type="entry name" value="Glycos_transf_1"/>
    <property type="match status" value="1"/>
</dbReference>
<evidence type="ECO:0000313" key="3">
    <source>
        <dbReference type="EMBL" id="GAA6167814.1"/>
    </source>
</evidence>
<dbReference type="CDD" id="cd03809">
    <property type="entry name" value="GT4_MtfB-like"/>
    <property type="match status" value="1"/>
</dbReference>
<dbReference type="Gene3D" id="3.40.50.2000">
    <property type="entry name" value="Glycogen Phosphorylase B"/>
    <property type="match status" value="2"/>
</dbReference>
<comment type="caution">
    <text evidence="3">The sequence shown here is derived from an EMBL/GenBank/DDBJ whole genome shotgun (WGS) entry which is preliminary data.</text>
</comment>
<evidence type="ECO:0000259" key="2">
    <source>
        <dbReference type="Pfam" id="PF00534"/>
    </source>
</evidence>
<accession>A0ABQ0A838</accession>
<reference evidence="3 4" key="1">
    <citation type="submission" date="2024-04" db="EMBL/GenBank/DDBJ databases">
        <title>Draft genome sequence of Sessilibacter corallicola NBRC 116591.</title>
        <authorList>
            <person name="Miyakawa T."/>
            <person name="Kusuya Y."/>
            <person name="Miura T."/>
        </authorList>
    </citation>
    <scope>NUCLEOTIDE SEQUENCE [LARGE SCALE GENOMIC DNA]</scope>
    <source>
        <strain evidence="3 4">KU-00831-HH</strain>
    </source>
</reference>
<protein>
    <submittedName>
        <fullName evidence="3">Glycosyltransferase family 1 protein</fullName>
    </submittedName>
</protein>
<dbReference type="SUPFAM" id="SSF53756">
    <property type="entry name" value="UDP-Glycosyltransferase/glycogen phosphorylase"/>
    <property type="match status" value="1"/>
</dbReference>
<organism evidence="3 4">
    <name type="scientific">Sessilibacter corallicola</name>
    <dbReference type="NCBI Taxonomy" id="2904075"/>
    <lineage>
        <taxon>Bacteria</taxon>
        <taxon>Pseudomonadati</taxon>
        <taxon>Pseudomonadota</taxon>
        <taxon>Gammaproteobacteria</taxon>
        <taxon>Cellvibrionales</taxon>
        <taxon>Cellvibrionaceae</taxon>
        <taxon>Sessilibacter</taxon>
    </lineage>
</organism>
<sequence length="372" mass="42101">MEDKKITISVDARPLESPLTGIGYYTHYLLKEMIKFTPSWVWNLYSTKPFLSGLDGYENVNIRTGWESRRYTSSIYSQVLFPLWANKDKADIFWSPRHHLPLFLVGRIKKCVTVHDLVWHRHPETMSALGRYLDRLLMPKSVHMADLVVSVSNSTKAELNDILRPKKQQAIVSPAPKPLMKSFIWNETKASESYFLFVGTNEPRKNLARLIEAFNLALKSGISIRKLVVVGMKGWGRDELAYSIQRFNLHSNVDVKDYLSESELIDLYRGAHALVMPSLYEGFGMPLVEAMSCGIPVITSNCSSMPEVAGNAALYVDPFDVGSIADAMILMSDDVVKHKELSQNAVVKVKEYSWEKSAQKMIALIEECVSCN</sequence>
<keyword evidence="4" id="KW-1185">Reference proteome</keyword>
<gene>
    <name evidence="3" type="ORF">NBRC116591_16240</name>
</gene>
<dbReference type="PANTHER" id="PTHR46401:SF2">
    <property type="entry name" value="GLYCOSYLTRANSFERASE WBBK-RELATED"/>
    <property type="match status" value="1"/>
</dbReference>
<evidence type="ECO:0000256" key="1">
    <source>
        <dbReference type="ARBA" id="ARBA00022679"/>
    </source>
</evidence>
<dbReference type="PANTHER" id="PTHR46401">
    <property type="entry name" value="GLYCOSYLTRANSFERASE WBBK-RELATED"/>
    <property type="match status" value="1"/>
</dbReference>